<dbReference type="KEGG" id="cja:CJA_0615"/>
<feature type="transmembrane region" description="Helical" evidence="7">
    <location>
        <begin position="354"/>
        <end position="374"/>
    </location>
</feature>
<dbReference type="Pfam" id="PF13440">
    <property type="entry name" value="Polysacc_synt_3"/>
    <property type="match status" value="1"/>
</dbReference>
<evidence type="ECO:0000256" key="7">
    <source>
        <dbReference type="SAM" id="Phobius"/>
    </source>
</evidence>
<keyword evidence="6 7" id="KW-0472">Membrane</keyword>
<feature type="transmembrane region" description="Helical" evidence="7">
    <location>
        <begin position="474"/>
        <end position="496"/>
    </location>
</feature>
<dbReference type="AlphaFoldDB" id="B3PJK9"/>
<dbReference type="eggNOG" id="COG2244">
    <property type="taxonomic scope" value="Bacteria"/>
</dbReference>
<feature type="transmembrane region" description="Helical" evidence="7">
    <location>
        <begin position="322"/>
        <end position="342"/>
    </location>
</feature>
<dbReference type="Proteomes" id="UP000001036">
    <property type="component" value="Chromosome"/>
</dbReference>
<feature type="transmembrane region" description="Helical" evidence="7">
    <location>
        <begin position="44"/>
        <end position="68"/>
    </location>
</feature>
<accession>B3PJK9</accession>
<dbReference type="HOGENOM" id="CLU_026911_6_1_6"/>
<evidence type="ECO:0000256" key="1">
    <source>
        <dbReference type="ARBA" id="ARBA00004651"/>
    </source>
</evidence>
<feature type="transmembrane region" description="Helical" evidence="7">
    <location>
        <begin position="386"/>
        <end position="405"/>
    </location>
</feature>
<evidence type="ECO:0000256" key="3">
    <source>
        <dbReference type="ARBA" id="ARBA00022475"/>
    </source>
</evidence>
<dbReference type="PANTHER" id="PTHR30250">
    <property type="entry name" value="PST FAMILY PREDICTED COLANIC ACID TRANSPORTER"/>
    <property type="match status" value="1"/>
</dbReference>
<keyword evidence="4 7" id="KW-0812">Transmembrane</keyword>
<reference evidence="8 9" key="1">
    <citation type="journal article" date="2008" name="J. Bacteriol.">
        <title>Insights into plant cell wall degradation from the genome sequence of the soil bacterium Cellvibrio japonicus.</title>
        <authorList>
            <person name="Deboy R.T."/>
            <person name="Mongodin E.F."/>
            <person name="Fouts D.E."/>
            <person name="Tailford L.E."/>
            <person name="Khouri H."/>
            <person name="Emerson J.B."/>
            <person name="Mohamoud Y."/>
            <person name="Watkins K."/>
            <person name="Henrissat B."/>
            <person name="Gilbert H.J."/>
            <person name="Nelson K.E."/>
        </authorList>
    </citation>
    <scope>NUCLEOTIDE SEQUENCE [LARGE SCALE GENOMIC DNA]</scope>
    <source>
        <strain evidence="8 9">Ueda107</strain>
    </source>
</reference>
<evidence type="ECO:0000313" key="9">
    <source>
        <dbReference type="Proteomes" id="UP000001036"/>
    </source>
</evidence>
<name>B3PJK9_CELJU</name>
<feature type="transmembrane region" description="Helical" evidence="7">
    <location>
        <begin position="210"/>
        <end position="227"/>
    </location>
</feature>
<proteinExistence type="inferred from homology"/>
<feature type="transmembrane region" description="Helical" evidence="7">
    <location>
        <begin position="74"/>
        <end position="93"/>
    </location>
</feature>
<dbReference type="InterPro" id="IPR050833">
    <property type="entry name" value="Poly_Biosynth_Transport"/>
</dbReference>
<sequence length="529" mass="57265">MGQARPGNPGVLPGCTCANPACTSRCRFETGTPMSLKHHFGTSTAWMSAAASGNSLISFVIFIVLSRLLAPEDIGLVAFALIVVELGKILVNAGLSQAIVRHTDWDNRYAATGFYLNLILAALVTLLVIFLAAPLTAQLYDPRAKQLLQVLAIIFFLEGVKAIHEGKLKREFDFRTIALRTVAGSLLAGALGIVLALNGFGVWALVWQQIVNQLIVTLVTLYAARWWPGWQFSIIDARTLVRFSTPLTLAQAINNIASKVYEILVGLLLGPAAMGFFRVGGRALFILQDILLKPFEQTLLPALARISDNEARAQNTLRVMRMSAYITFPVFFGAAALGPEFIRLAFTDKWAESGTVMTWLALGIAPLVIGYQVNAALTASGQTRKVMAIASVAFALNCLIGLVLVRYGIAAAAAGFALRTYLTIFCNMLFFKQAFHVSILRQLGSVAPTFSAALAMFILVLAGKWLMPPHWSPGVQIVLLGSAGACCYIAIMSLVFRQETRHILGESAALAPARAKPVINKLQQWLGFI</sequence>
<feature type="transmembrane region" description="Helical" evidence="7">
    <location>
        <begin position="411"/>
        <end position="431"/>
    </location>
</feature>
<feature type="transmembrane region" description="Helical" evidence="7">
    <location>
        <begin position="443"/>
        <end position="462"/>
    </location>
</feature>
<evidence type="ECO:0000313" key="8">
    <source>
        <dbReference type="EMBL" id="ACE84754.1"/>
    </source>
</evidence>
<keyword evidence="9" id="KW-1185">Reference proteome</keyword>
<feature type="transmembrane region" description="Helical" evidence="7">
    <location>
        <begin position="147"/>
        <end position="164"/>
    </location>
</feature>
<comment type="subcellular location">
    <subcellularLocation>
        <location evidence="1">Cell membrane</location>
        <topology evidence="1">Multi-pass membrane protein</topology>
    </subcellularLocation>
</comment>
<comment type="similarity">
    <text evidence="2">Belongs to the polysaccharide synthase family.</text>
</comment>
<evidence type="ECO:0000256" key="4">
    <source>
        <dbReference type="ARBA" id="ARBA00022692"/>
    </source>
</evidence>
<protein>
    <submittedName>
        <fullName evidence="8">Putative membrane protein</fullName>
    </submittedName>
</protein>
<dbReference type="CDD" id="cd13127">
    <property type="entry name" value="MATE_tuaB_like"/>
    <property type="match status" value="1"/>
</dbReference>
<gene>
    <name evidence="8" type="ordered locus">CJA_0615</name>
</gene>
<evidence type="ECO:0000256" key="6">
    <source>
        <dbReference type="ARBA" id="ARBA00023136"/>
    </source>
</evidence>
<keyword evidence="3" id="KW-1003">Cell membrane</keyword>
<dbReference type="PANTHER" id="PTHR30250:SF10">
    <property type="entry name" value="LIPOPOLYSACCHARIDE BIOSYNTHESIS PROTEIN WZXC"/>
    <property type="match status" value="1"/>
</dbReference>
<feature type="transmembrane region" description="Helical" evidence="7">
    <location>
        <begin position="114"/>
        <end position="135"/>
    </location>
</feature>
<dbReference type="STRING" id="498211.CJA_0615"/>
<feature type="transmembrane region" description="Helical" evidence="7">
    <location>
        <begin position="185"/>
        <end position="204"/>
    </location>
</feature>
<dbReference type="EMBL" id="CP000934">
    <property type="protein sequence ID" value="ACE84754.1"/>
    <property type="molecule type" value="Genomic_DNA"/>
</dbReference>
<dbReference type="GO" id="GO:0005886">
    <property type="term" value="C:plasma membrane"/>
    <property type="evidence" value="ECO:0007669"/>
    <property type="project" value="UniProtKB-SubCell"/>
</dbReference>
<keyword evidence="5 7" id="KW-1133">Transmembrane helix</keyword>
<organism evidence="8 9">
    <name type="scientific">Cellvibrio japonicus (strain Ueda107)</name>
    <name type="common">Pseudomonas fluorescens subsp. cellulosa</name>
    <dbReference type="NCBI Taxonomy" id="498211"/>
    <lineage>
        <taxon>Bacteria</taxon>
        <taxon>Pseudomonadati</taxon>
        <taxon>Pseudomonadota</taxon>
        <taxon>Gammaproteobacteria</taxon>
        <taxon>Cellvibrionales</taxon>
        <taxon>Cellvibrionaceae</taxon>
        <taxon>Cellvibrio</taxon>
    </lineage>
</organism>
<evidence type="ECO:0000256" key="2">
    <source>
        <dbReference type="ARBA" id="ARBA00007430"/>
    </source>
</evidence>
<evidence type="ECO:0000256" key="5">
    <source>
        <dbReference type="ARBA" id="ARBA00022989"/>
    </source>
</evidence>